<feature type="chain" id="PRO_5006937138" evidence="1">
    <location>
        <begin position="27"/>
        <end position="181"/>
    </location>
</feature>
<keyword evidence="3" id="KW-1185">Reference proteome</keyword>
<dbReference type="SUPFAM" id="SSF55648">
    <property type="entry name" value="beta-lactamase-inhibitor protein, BLIP"/>
    <property type="match status" value="2"/>
</dbReference>
<dbReference type="EMBL" id="LOCL01000027">
    <property type="protein sequence ID" value="KUF19349.1"/>
    <property type="molecule type" value="Genomic_DNA"/>
</dbReference>
<accession>A0A0W7X8X0</accession>
<keyword evidence="1" id="KW-0732">Signal</keyword>
<dbReference type="InterPro" id="IPR024221">
    <property type="entry name" value="BLIP_dom_sf"/>
</dbReference>
<name>A0A0W7X8X0_9ACTN</name>
<dbReference type="Pfam" id="PF07467">
    <property type="entry name" value="BLIP"/>
    <property type="match status" value="1"/>
</dbReference>
<reference evidence="2 3" key="1">
    <citation type="submission" date="2015-12" db="EMBL/GenBank/DDBJ databases">
        <title>Draft genome sequence of Streptomyces silvensis ATCC 53525, a producer of novel hormone antagonists.</title>
        <authorList>
            <person name="Johnston C.W."/>
            <person name="Li Y."/>
            <person name="Magarvey N.A."/>
        </authorList>
    </citation>
    <scope>NUCLEOTIDE SEQUENCE [LARGE SCALE GENOMIC DNA]</scope>
    <source>
        <strain evidence="2 3">ATCC 53525</strain>
    </source>
</reference>
<evidence type="ECO:0000313" key="2">
    <source>
        <dbReference type="EMBL" id="KUF19349.1"/>
    </source>
</evidence>
<dbReference type="InterPro" id="IPR009099">
    <property type="entry name" value="Beta-lactamas_inhib"/>
</dbReference>
<proteinExistence type="predicted"/>
<protein>
    <submittedName>
        <fullName evidence="2">Uncharacterized protein</fullName>
    </submittedName>
</protein>
<gene>
    <name evidence="2" type="ORF">AT728_30550</name>
</gene>
<dbReference type="Gene3D" id="3.10.450.730">
    <property type="entry name" value="BLIP domain"/>
    <property type="match status" value="2"/>
</dbReference>
<organism evidence="2 3">
    <name type="scientific">Streptomyces silvensis</name>
    <dbReference type="NCBI Taxonomy" id="1765722"/>
    <lineage>
        <taxon>Bacteria</taxon>
        <taxon>Bacillati</taxon>
        <taxon>Actinomycetota</taxon>
        <taxon>Actinomycetes</taxon>
        <taxon>Kitasatosporales</taxon>
        <taxon>Streptomycetaceae</taxon>
        <taxon>Streptomyces</taxon>
    </lineage>
</organism>
<dbReference type="Proteomes" id="UP000054804">
    <property type="component" value="Unassembled WGS sequence"/>
</dbReference>
<dbReference type="RefSeq" id="WP_058846505.1">
    <property type="nucleotide sequence ID" value="NZ_LOCL01000027.1"/>
</dbReference>
<feature type="signal peptide" evidence="1">
    <location>
        <begin position="1"/>
        <end position="26"/>
    </location>
</feature>
<evidence type="ECO:0000313" key="3">
    <source>
        <dbReference type="Proteomes" id="UP000054804"/>
    </source>
</evidence>
<comment type="caution">
    <text evidence="2">The sequence shown here is derived from an EMBL/GenBank/DDBJ whole genome shotgun (WGS) entry which is preliminary data.</text>
</comment>
<evidence type="ECO:0000256" key="1">
    <source>
        <dbReference type="SAM" id="SignalP"/>
    </source>
</evidence>
<sequence>MSRKSLVTAGLLATALTAALAPSAQAVTPTITRAEYDKVKLGSTVATLHSVAGRGACKKSADDSFPGYTVKTYSCKGNKAYSNADFTYAGGKLSFKSQGGLDGKKSNGKMTKAKYNKIKKGKTTAQMHSIAGKGVCVRVADAQTKGIKTAVYECTQARTYGAASFLLTNGKVDTRSQAGLR</sequence>
<dbReference type="AlphaFoldDB" id="A0A0W7X8X0"/>